<dbReference type="InterPro" id="IPR016166">
    <property type="entry name" value="FAD-bd_PCMH"/>
</dbReference>
<dbReference type="EMBL" id="LGCK01000010">
    <property type="protein sequence ID" value="KPL71976.1"/>
    <property type="molecule type" value="Genomic_DNA"/>
</dbReference>
<comment type="catalytic activity">
    <reaction evidence="15 16">
        <text>UDP-N-acetyl-alpha-D-muramate + NADP(+) = UDP-N-acetyl-3-O-(1-carboxyvinyl)-alpha-D-glucosamine + NADPH + H(+)</text>
        <dbReference type="Rhea" id="RHEA:12248"/>
        <dbReference type="ChEBI" id="CHEBI:15378"/>
        <dbReference type="ChEBI" id="CHEBI:57783"/>
        <dbReference type="ChEBI" id="CHEBI:58349"/>
        <dbReference type="ChEBI" id="CHEBI:68483"/>
        <dbReference type="ChEBI" id="CHEBI:70757"/>
        <dbReference type="EC" id="1.3.1.98"/>
    </reaction>
</comment>
<dbReference type="InterPro" id="IPR006094">
    <property type="entry name" value="Oxid_FAD_bind_N"/>
</dbReference>
<feature type="active site" evidence="16">
    <location>
        <position position="293"/>
    </location>
</feature>
<dbReference type="SUPFAM" id="SSF56176">
    <property type="entry name" value="FAD-binding/transporter-associated domain-like"/>
    <property type="match status" value="1"/>
</dbReference>
<evidence type="ECO:0000256" key="1">
    <source>
        <dbReference type="ARBA" id="ARBA00001974"/>
    </source>
</evidence>
<feature type="domain" description="FAD-binding PCMH-type" evidence="17">
    <location>
        <begin position="26"/>
        <end position="195"/>
    </location>
</feature>
<dbReference type="InterPro" id="IPR036318">
    <property type="entry name" value="FAD-bd_PCMH-like_sf"/>
</dbReference>
<dbReference type="PROSITE" id="PS51387">
    <property type="entry name" value="FAD_PCMH"/>
    <property type="match status" value="1"/>
</dbReference>
<keyword evidence="19" id="KW-1185">Reference proteome</keyword>
<dbReference type="GO" id="GO:0009252">
    <property type="term" value="P:peptidoglycan biosynthetic process"/>
    <property type="evidence" value="ECO:0007669"/>
    <property type="project" value="UniProtKB-UniRule"/>
</dbReference>
<comment type="subcellular location">
    <subcellularLocation>
        <location evidence="3 16">Cytoplasm</location>
    </subcellularLocation>
</comment>
<dbReference type="PANTHER" id="PTHR21071">
    <property type="entry name" value="UDP-N-ACETYLENOLPYRUVOYLGLUCOSAMINE REDUCTASE"/>
    <property type="match status" value="1"/>
</dbReference>
<evidence type="ECO:0000256" key="2">
    <source>
        <dbReference type="ARBA" id="ARBA00003921"/>
    </source>
</evidence>
<keyword evidence="13 16" id="KW-0131">Cell cycle</keyword>
<dbReference type="InterPro" id="IPR003170">
    <property type="entry name" value="MurB"/>
</dbReference>
<keyword evidence="7 16" id="KW-0285">Flavoprotein</keyword>
<evidence type="ECO:0000313" key="19">
    <source>
        <dbReference type="Proteomes" id="UP000050430"/>
    </source>
</evidence>
<name>A0A0P6WZ47_9CHLR</name>
<evidence type="ECO:0000256" key="6">
    <source>
        <dbReference type="ARBA" id="ARBA00022618"/>
    </source>
</evidence>
<comment type="pathway">
    <text evidence="4 16">Cell wall biogenesis; peptidoglycan biosynthesis.</text>
</comment>
<evidence type="ECO:0000256" key="10">
    <source>
        <dbReference type="ARBA" id="ARBA00022960"/>
    </source>
</evidence>
<feature type="active site" description="Proton donor" evidence="16">
    <location>
        <position position="223"/>
    </location>
</feature>
<dbReference type="Pfam" id="PF02873">
    <property type="entry name" value="MurB_C"/>
    <property type="match status" value="1"/>
</dbReference>
<dbReference type="Gene3D" id="3.90.78.10">
    <property type="entry name" value="UDP-N-acetylenolpyruvoylglucosamine reductase, C-terminal domain"/>
    <property type="match status" value="1"/>
</dbReference>
<keyword evidence="14 16" id="KW-0961">Cell wall biogenesis/degradation</keyword>
<keyword evidence="12 16" id="KW-0560">Oxidoreductase</keyword>
<keyword evidence="6 16" id="KW-0132">Cell division</keyword>
<dbReference type="PATRIC" id="fig|229920.5.peg.2068"/>
<gene>
    <name evidence="16" type="primary">murB</name>
    <name evidence="18" type="ORF">ADM99_10765</name>
</gene>
<sequence length="314" mass="33999">MAALREKFGERLQENVRLANYTTAHVGGPADGLIVAASSQELADIFTTLWQYACPVYLFGSGANVLVSDSGFHGIVVVNHARNIKIDMHHVTPSVWAESGANLAGMARQAALRNLSGLEWATTVPGTVGGAVFGNAGAFGSNTAASLKMVEILHPTYGKQEWPVEKLDYGYRSSWLKRNPGQVVVLAARFELSVDQPEAIQARLSDYSNRRRSTQPQGASMGSMFKNPEGDYAARLIEAVGLKGTRIGGAQISEKHANFFINDKDATASDYWSLIQLARTRVSEAFGISLELEVELVGDFSISSKSMKSNRKSN</sequence>
<comment type="function">
    <text evidence="2 16">Cell wall formation.</text>
</comment>
<protein>
    <recommendedName>
        <fullName evidence="16">UDP-N-acetylenolpyruvoylglucosamine reductase</fullName>
        <ecNumber evidence="16">1.3.1.98</ecNumber>
    </recommendedName>
    <alternativeName>
        <fullName evidence="16">UDP-N-acetylmuramate dehydrogenase</fullName>
    </alternativeName>
</protein>
<dbReference type="AlphaFoldDB" id="A0A0P6WZ47"/>
<dbReference type="Gene3D" id="3.30.43.10">
    <property type="entry name" value="Uridine Diphospho-n-acetylenolpyruvylglucosamine Reductase, domain 2"/>
    <property type="match status" value="1"/>
</dbReference>
<dbReference type="InterPro" id="IPR011601">
    <property type="entry name" value="MurB_C"/>
</dbReference>
<dbReference type="PANTHER" id="PTHR21071:SF4">
    <property type="entry name" value="UDP-N-ACETYLENOLPYRUVOYLGLUCOSAMINE REDUCTASE"/>
    <property type="match status" value="1"/>
</dbReference>
<dbReference type="NCBIfam" id="NF010480">
    <property type="entry name" value="PRK13905.1"/>
    <property type="match status" value="1"/>
</dbReference>
<evidence type="ECO:0000256" key="5">
    <source>
        <dbReference type="ARBA" id="ARBA00022490"/>
    </source>
</evidence>
<accession>A0A0P6WZ47</accession>
<evidence type="ECO:0000256" key="16">
    <source>
        <dbReference type="HAMAP-Rule" id="MF_00037"/>
    </source>
</evidence>
<evidence type="ECO:0000256" key="8">
    <source>
        <dbReference type="ARBA" id="ARBA00022827"/>
    </source>
</evidence>
<proteinExistence type="inferred from homology"/>
<comment type="similarity">
    <text evidence="16">Belongs to the MurB family.</text>
</comment>
<dbReference type="Pfam" id="PF01565">
    <property type="entry name" value="FAD_binding_4"/>
    <property type="match status" value="1"/>
</dbReference>
<evidence type="ECO:0000259" key="17">
    <source>
        <dbReference type="PROSITE" id="PS51387"/>
    </source>
</evidence>
<evidence type="ECO:0000313" key="18">
    <source>
        <dbReference type="EMBL" id="KPL71976.1"/>
    </source>
</evidence>
<evidence type="ECO:0000256" key="13">
    <source>
        <dbReference type="ARBA" id="ARBA00023306"/>
    </source>
</evidence>
<dbReference type="SUPFAM" id="SSF56194">
    <property type="entry name" value="Uridine diphospho-N-Acetylenolpyruvylglucosamine reductase, MurB, C-terminal domain"/>
    <property type="match status" value="1"/>
</dbReference>
<evidence type="ECO:0000256" key="9">
    <source>
        <dbReference type="ARBA" id="ARBA00022857"/>
    </source>
</evidence>
<reference evidence="18 19" key="1">
    <citation type="submission" date="2015-07" db="EMBL/GenBank/DDBJ databases">
        <title>Genome sequence of Leptolinea tardivitalis DSM 16556.</title>
        <authorList>
            <person name="Hemp J."/>
            <person name="Ward L.M."/>
            <person name="Pace L.A."/>
            <person name="Fischer W.W."/>
        </authorList>
    </citation>
    <scope>NUCLEOTIDE SEQUENCE [LARGE SCALE GENOMIC DNA]</scope>
    <source>
        <strain evidence="18 19">YMTK-2</strain>
    </source>
</reference>
<dbReference type="InterPro" id="IPR016169">
    <property type="entry name" value="FAD-bd_PCMH_sub2"/>
</dbReference>
<keyword evidence="9 16" id="KW-0521">NADP</keyword>
<keyword evidence="11 16" id="KW-0573">Peptidoglycan synthesis</keyword>
<keyword evidence="8 16" id="KW-0274">FAD</keyword>
<dbReference type="GO" id="GO:0071949">
    <property type="term" value="F:FAD binding"/>
    <property type="evidence" value="ECO:0007669"/>
    <property type="project" value="InterPro"/>
</dbReference>
<dbReference type="EC" id="1.3.1.98" evidence="16"/>
<dbReference type="NCBIfam" id="TIGR00179">
    <property type="entry name" value="murB"/>
    <property type="match status" value="1"/>
</dbReference>
<dbReference type="GO" id="GO:0008360">
    <property type="term" value="P:regulation of cell shape"/>
    <property type="evidence" value="ECO:0007669"/>
    <property type="project" value="UniProtKB-KW"/>
</dbReference>
<dbReference type="HAMAP" id="MF_00037">
    <property type="entry name" value="MurB"/>
    <property type="match status" value="1"/>
</dbReference>
<dbReference type="InterPro" id="IPR016167">
    <property type="entry name" value="FAD-bd_PCMH_sub1"/>
</dbReference>
<dbReference type="GO" id="GO:0005829">
    <property type="term" value="C:cytosol"/>
    <property type="evidence" value="ECO:0007669"/>
    <property type="project" value="TreeGrafter"/>
</dbReference>
<dbReference type="GO" id="GO:0051301">
    <property type="term" value="P:cell division"/>
    <property type="evidence" value="ECO:0007669"/>
    <property type="project" value="UniProtKB-KW"/>
</dbReference>
<evidence type="ECO:0000256" key="7">
    <source>
        <dbReference type="ARBA" id="ARBA00022630"/>
    </source>
</evidence>
<keyword evidence="5 16" id="KW-0963">Cytoplasm</keyword>
<evidence type="ECO:0000256" key="12">
    <source>
        <dbReference type="ARBA" id="ARBA00023002"/>
    </source>
</evidence>
<dbReference type="Gene3D" id="3.30.465.10">
    <property type="match status" value="1"/>
</dbReference>
<evidence type="ECO:0000256" key="4">
    <source>
        <dbReference type="ARBA" id="ARBA00004752"/>
    </source>
</evidence>
<dbReference type="InterPro" id="IPR036635">
    <property type="entry name" value="MurB_C_sf"/>
</dbReference>
<organism evidence="18 19">
    <name type="scientific">Leptolinea tardivitalis</name>
    <dbReference type="NCBI Taxonomy" id="229920"/>
    <lineage>
        <taxon>Bacteria</taxon>
        <taxon>Bacillati</taxon>
        <taxon>Chloroflexota</taxon>
        <taxon>Anaerolineae</taxon>
        <taxon>Anaerolineales</taxon>
        <taxon>Anaerolineaceae</taxon>
        <taxon>Leptolinea</taxon>
    </lineage>
</organism>
<evidence type="ECO:0000256" key="3">
    <source>
        <dbReference type="ARBA" id="ARBA00004496"/>
    </source>
</evidence>
<keyword evidence="10 16" id="KW-0133">Cell shape</keyword>
<dbReference type="Proteomes" id="UP000050430">
    <property type="component" value="Unassembled WGS sequence"/>
</dbReference>
<dbReference type="GO" id="GO:0071555">
    <property type="term" value="P:cell wall organization"/>
    <property type="evidence" value="ECO:0007669"/>
    <property type="project" value="UniProtKB-KW"/>
</dbReference>
<evidence type="ECO:0000256" key="14">
    <source>
        <dbReference type="ARBA" id="ARBA00023316"/>
    </source>
</evidence>
<evidence type="ECO:0000256" key="11">
    <source>
        <dbReference type="ARBA" id="ARBA00022984"/>
    </source>
</evidence>
<dbReference type="GO" id="GO:0008762">
    <property type="term" value="F:UDP-N-acetylmuramate dehydrogenase activity"/>
    <property type="evidence" value="ECO:0007669"/>
    <property type="project" value="UniProtKB-UniRule"/>
</dbReference>
<evidence type="ECO:0000256" key="15">
    <source>
        <dbReference type="ARBA" id="ARBA00048914"/>
    </source>
</evidence>
<dbReference type="STRING" id="229920.ADM99_10765"/>
<comment type="caution">
    <text evidence="18">The sequence shown here is derived from an EMBL/GenBank/DDBJ whole genome shotgun (WGS) entry which is preliminary data.</text>
</comment>
<feature type="active site" evidence="16">
    <location>
        <position position="172"/>
    </location>
</feature>
<dbReference type="UniPathway" id="UPA00219"/>
<comment type="cofactor">
    <cofactor evidence="1 16">
        <name>FAD</name>
        <dbReference type="ChEBI" id="CHEBI:57692"/>
    </cofactor>
</comment>